<proteinExistence type="predicted"/>
<keyword evidence="4" id="KW-0732">Signal</keyword>
<dbReference type="Gene3D" id="2.120.10.30">
    <property type="entry name" value="TolB, C-terminal domain"/>
    <property type="match status" value="1"/>
</dbReference>
<dbReference type="SUPFAM" id="SSF101898">
    <property type="entry name" value="NHL repeat"/>
    <property type="match status" value="1"/>
</dbReference>
<feature type="transmembrane region" description="Helical" evidence="3">
    <location>
        <begin position="475"/>
        <end position="492"/>
    </location>
</feature>
<dbReference type="InterPro" id="IPR011042">
    <property type="entry name" value="6-blade_b-propeller_TolB-like"/>
</dbReference>
<reference evidence="5" key="1">
    <citation type="journal article" date="2013" name="PLoS ONE">
        <title>Metagenomic insights into the carbohydrate-active enzymes carried by the microorganisms adhering to solid digesta in the rumen of cows.</title>
        <authorList>
            <person name="Wang L."/>
            <person name="Hatem A."/>
            <person name="Catalyurek U.V."/>
            <person name="Morrison M."/>
            <person name="Yu Z."/>
        </authorList>
    </citation>
    <scope>NUCLEOTIDE SEQUENCE</scope>
</reference>
<name>W0FL49_9BACT</name>
<dbReference type="PANTHER" id="PTHR24104:SF25">
    <property type="entry name" value="PROTEIN LIN-41"/>
    <property type="match status" value="1"/>
</dbReference>
<feature type="chain" id="PRO_5004789345" evidence="4">
    <location>
        <begin position="25"/>
        <end position="515"/>
    </location>
</feature>
<keyword evidence="3" id="KW-1133">Transmembrane helix</keyword>
<dbReference type="EMBL" id="KC246786">
    <property type="protein sequence ID" value="AHF24184.1"/>
    <property type="molecule type" value="Genomic_DNA"/>
</dbReference>
<accession>W0FL49</accession>
<dbReference type="InterPro" id="IPR011990">
    <property type="entry name" value="TPR-like_helical_dom_sf"/>
</dbReference>
<evidence type="ECO:0000256" key="1">
    <source>
        <dbReference type="ARBA" id="ARBA00022737"/>
    </source>
</evidence>
<dbReference type="AlphaFoldDB" id="W0FL49"/>
<keyword evidence="3" id="KW-0812">Transmembrane</keyword>
<feature type="signal peptide" evidence="4">
    <location>
        <begin position="1"/>
        <end position="24"/>
    </location>
</feature>
<evidence type="ECO:0000256" key="4">
    <source>
        <dbReference type="SAM" id="SignalP"/>
    </source>
</evidence>
<keyword evidence="3" id="KW-0472">Membrane</keyword>
<feature type="repeat" description="NHL" evidence="2">
    <location>
        <begin position="117"/>
        <end position="156"/>
    </location>
</feature>
<evidence type="ECO:0000256" key="3">
    <source>
        <dbReference type="SAM" id="Phobius"/>
    </source>
</evidence>
<dbReference type="PROSITE" id="PS51125">
    <property type="entry name" value="NHL"/>
    <property type="match status" value="1"/>
</dbReference>
<dbReference type="GO" id="GO:0008270">
    <property type="term" value="F:zinc ion binding"/>
    <property type="evidence" value="ECO:0007669"/>
    <property type="project" value="UniProtKB-KW"/>
</dbReference>
<dbReference type="InterPro" id="IPR050952">
    <property type="entry name" value="TRIM-NHL_E3_ligases"/>
</dbReference>
<dbReference type="PANTHER" id="PTHR24104">
    <property type="entry name" value="E3 UBIQUITIN-PROTEIN LIGASE NHLRC1-RELATED"/>
    <property type="match status" value="1"/>
</dbReference>
<protein>
    <submittedName>
        <fullName evidence="5">NHL repeat-containing protein</fullName>
    </submittedName>
</protein>
<dbReference type="SUPFAM" id="SSF48452">
    <property type="entry name" value="TPR-like"/>
    <property type="match status" value="1"/>
</dbReference>
<dbReference type="Gene3D" id="1.25.40.10">
    <property type="entry name" value="Tetratricopeptide repeat domain"/>
    <property type="match status" value="1"/>
</dbReference>
<sequence>MMMKKTITLLLALIMILSAAAGLADDSNNMNKDGYSTSYTYGYDYWSDVQESPDAYRVKTVIDSITLGLDDKTGKLNKPQSLFVRDNDLYIVDTSNNRIVQVEYKDNTYQLKRIIDHTTGGSPEKFKTPYDVFVDPEGNIYVADYGNYRVVMMDKDLNWIRDYVKPSDSTFDQKLDFLPKKITVDVAGRLYAIVTNINKGLVKYEADGTFTGYIGATPVSVSMAEYIWKRYFQTKEQREASASFVPTEYENLYIDKDNFIYATITTFNEYDLDSGKTTPIRRLNGLGTDILIRNDAHFPIGDLWWMQGESSYYGPSRLTDITVLDNDIYVALDRIRGRLFGYDDQGVLLWAFGTRGGISGAFARAISIEHMGLDLFVLDESKNSVTVFTPTEYGMTIYTAAELYQNGEYEKSADEWRDVMKMNANYPLAFRGIGRAIMRENKFEEAMEYFRLAHDNENYGRAFKLYRKEWVEKNVWWILLILAGVIIIPLVIGKVKKTKWEVVMHEQSKIRKHNG</sequence>
<dbReference type="CDD" id="cd05819">
    <property type="entry name" value="NHL"/>
    <property type="match status" value="1"/>
</dbReference>
<dbReference type="InterPro" id="IPR001258">
    <property type="entry name" value="NHL_repeat"/>
</dbReference>
<organism evidence="5">
    <name type="scientific">uncultured bacterium Contig1831</name>
    <dbReference type="NCBI Taxonomy" id="1393521"/>
    <lineage>
        <taxon>Bacteria</taxon>
        <taxon>environmental samples</taxon>
    </lineage>
</organism>
<evidence type="ECO:0000313" key="5">
    <source>
        <dbReference type="EMBL" id="AHF24184.1"/>
    </source>
</evidence>
<keyword evidence="1" id="KW-0677">Repeat</keyword>
<evidence type="ECO:0000256" key="2">
    <source>
        <dbReference type="PROSITE-ProRule" id="PRU00504"/>
    </source>
</evidence>